<comment type="caution">
    <text evidence="1">The sequence shown here is derived from an EMBL/GenBank/DDBJ whole genome shotgun (WGS) entry which is preliminary data.</text>
</comment>
<keyword evidence="2" id="KW-1185">Reference proteome</keyword>
<dbReference type="RefSeq" id="WP_373952105.1">
    <property type="nucleotide sequence ID" value="NZ_JBHDLN010000006.1"/>
</dbReference>
<dbReference type="EMBL" id="JBHDLN010000006">
    <property type="protein sequence ID" value="MFB0843382.1"/>
    <property type="molecule type" value="Genomic_DNA"/>
</dbReference>
<protein>
    <submittedName>
        <fullName evidence="1">Uncharacterized protein</fullName>
    </submittedName>
</protein>
<evidence type="ECO:0000313" key="1">
    <source>
        <dbReference type="EMBL" id="MFB0843382.1"/>
    </source>
</evidence>
<gene>
    <name evidence="1" type="ORF">ACEU3E_14480</name>
</gene>
<evidence type="ECO:0000313" key="2">
    <source>
        <dbReference type="Proteomes" id="UP001575622"/>
    </source>
</evidence>
<organism evidence="1 2">
    <name type="scientific">Paenibacillus oleatilyticus</name>
    <dbReference type="NCBI Taxonomy" id="2594886"/>
    <lineage>
        <taxon>Bacteria</taxon>
        <taxon>Bacillati</taxon>
        <taxon>Bacillota</taxon>
        <taxon>Bacilli</taxon>
        <taxon>Bacillales</taxon>
        <taxon>Paenibacillaceae</taxon>
        <taxon>Paenibacillus</taxon>
    </lineage>
</organism>
<accession>A0ABV4UZY0</accession>
<name>A0ABV4UZY0_9BACL</name>
<sequence length="395" mass="46660">MALPEEQFLHTYTYQLLRNVEAQTLVPLFKQSVEGGARLFRETGGTSSWDKVVHILNMQLHYHQYDDSDFDSTLFEHILWNQDHVYLLKMQSELSVDEAFQRIAHSPAVNRKLRVITRTDELISSIRKQGNRVMIFFKMGVAYLGRNRDQCTFYVPCVLDFENGFVQIRIKESLCGKSGVKLKNILETVQMYINNHLNMEVTVSFYNPTYLHTMLYNMFTNESAKAERILKEHINGYVDDEVICEISTFLEGKLSIGQPEKYIDRVKSILLQHTSENLTLGEFYNGFIFGFTFFDKNFIKSLTRDPSRQPIYNAPVYWNLKDLIHDERVVKQLSVYWRFDKDDFEAVPGEDFEFVEISLEEIYNCIEIHFYNKQHQKRGLKERYVLRKIIENLPR</sequence>
<proteinExistence type="predicted"/>
<dbReference type="Proteomes" id="UP001575622">
    <property type="component" value="Unassembled WGS sequence"/>
</dbReference>
<reference evidence="1 2" key="1">
    <citation type="submission" date="2024-09" db="EMBL/GenBank/DDBJ databases">
        <authorList>
            <person name="Makale K.P.P."/>
            <person name="Makhzoum A."/>
            <person name="Rantong G."/>
            <person name="Rahube T.O."/>
        </authorList>
    </citation>
    <scope>NUCLEOTIDE SEQUENCE [LARGE SCALE GENOMIC DNA]</scope>
    <source>
        <strain evidence="1 2">KM_D13</strain>
    </source>
</reference>